<dbReference type="InterPro" id="IPR008197">
    <property type="entry name" value="WAP_dom"/>
</dbReference>
<dbReference type="MEROPS" id="I17.003"/>
<dbReference type="AlphaFoldDB" id="A0A085LKH3"/>
<dbReference type="EMBL" id="KL363485">
    <property type="protein sequence ID" value="KFD45469.1"/>
    <property type="molecule type" value="Genomic_DNA"/>
</dbReference>
<gene>
    <name evidence="2" type="ORF">M513_13652</name>
</gene>
<evidence type="ECO:0000313" key="3">
    <source>
        <dbReference type="Proteomes" id="UP000030764"/>
    </source>
</evidence>
<accession>A0A085LKH3</accession>
<protein>
    <recommendedName>
        <fullName evidence="1">WAP domain-containing protein</fullName>
    </recommendedName>
</protein>
<reference evidence="2 3" key="1">
    <citation type="journal article" date="2014" name="Nat. Genet.">
        <title>Genome and transcriptome of the porcine whipworm Trichuris suis.</title>
        <authorList>
            <person name="Jex A.R."/>
            <person name="Nejsum P."/>
            <person name="Schwarz E.M."/>
            <person name="Hu L."/>
            <person name="Young N.D."/>
            <person name="Hall R.S."/>
            <person name="Korhonen P.K."/>
            <person name="Liao S."/>
            <person name="Thamsborg S."/>
            <person name="Xia J."/>
            <person name="Xu P."/>
            <person name="Wang S."/>
            <person name="Scheerlinck J.P."/>
            <person name="Hofmann A."/>
            <person name="Sternberg P.W."/>
            <person name="Wang J."/>
            <person name="Gasser R.B."/>
        </authorList>
    </citation>
    <scope>NUCLEOTIDE SEQUENCE [LARGE SCALE GENOMIC DNA]</scope>
    <source>
        <strain evidence="2">DCEP-RM93M</strain>
    </source>
</reference>
<keyword evidence="3" id="KW-1185">Reference proteome</keyword>
<sequence>MGPVGAALFSQRGYDRQPSRKCCITKVAYDCTAPMEESHEVNKPGKCPAEATIAKKAHFCRRDKDCDGTEKCYVTKVGWECEEPLQKPARNANPAK</sequence>
<dbReference type="GO" id="GO:0030414">
    <property type="term" value="F:peptidase inhibitor activity"/>
    <property type="evidence" value="ECO:0007669"/>
    <property type="project" value="InterPro"/>
</dbReference>
<feature type="domain" description="WAP" evidence="1">
    <location>
        <begin position="43"/>
        <end position="84"/>
    </location>
</feature>
<evidence type="ECO:0000259" key="1">
    <source>
        <dbReference type="Pfam" id="PF00095"/>
    </source>
</evidence>
<dbReference type="Gene3D" id="4.10.75.10">
    <property type="entry name" value="Elafin-like"/>
    <property type="match status" value="1"/>
</dbReference>
<evidence type="ECO:0000313" key="2">
    <source>
        <dbReference type="EMBL" id="KFD45469.1"/>
    </source>
</evidence>
<dbReference type="Proteomes" id="UP000030764">
    <property type="component" value="Unassembled WGS sequence"/>
</dbReference>
<dbReference type="SUPFAM" id="SSF57256">
    <property type="entry name" value="Elafin-like"/>
    <property type="match status" value="1"/>
</dbReference>
<dbReference type="Pfam" id="PF00095">
    <property type="entry name" value="WAP"/>
    <property type="match status" value="1"/>
</dbReference>
<organism evidence="2 3">
    <name type="scientific">Trichuris suis</name>
    <name type="common">pig whipworm</name>
    <dbReference type="NCBI Taxonomy" id="68888"/>
    <lineage>
        <taxon>Eukaryota</taxon>
        <taxon>Metazoa</taxon>
        <taxon>Ecdysozoa</taxon>
        <taxon>Nematoda</taxon>
        <taxon>Enoplea</taxon>
        <taxon>Dorylaimia</taxon>
        <taxon>Trichinellida</taxon>
        <taxon>Trichuridae</taxon>
        <taxon>Trichuris</taxon>
    </lineage>
</organism>
<dbReference type="GO" id="GO:0005576">
    <property type="term" value="C:extracellular region"/>
    <property type="evidence" value="ECO:0007669"/>
    <property type="project" value="InterPro"/>
</dbReference>
<name>A0A085LKH3_9BILA</name>
<proteinExistence type="predicted"/>
<dbReference type="InterPro" id="IPR036645">
    <property type="entry name" value="Elafin-like_sf"/>
</dbReference>